<dbReference type="Proteomes" id="UP001165962">
    <property type="component" value="Unassembled WGS sequence"/>
</dbReference>
<feature type="transmembrane region" description="Helical" evidence="1">
    <location>
        <begin position="106"/>
        <end position="124"/>
    </location>
</feature>
<name>A0ABX0JEY2_9BACL</name>
<feature type="transmembrane region" description="Helical" evidence="1">
    <location>
        <begin position="50"/>
        <end position="70"/>
    </location>
</feature>
<evidence type="ECO:0008006" key="4">
    <source>
        <dbReference type="Google" id="ProtNLM"/>
    </source>
</evidence>
<feature type="transmembrane region" description="Helical" evidence="1">
    <location>
        <begin position="130"/>
        <end position="151"/>
    </location>
</feature>
<dbReference type="EMBL" id="JAAOIW010000026">
    <property type="protein sequence ID" value="NHN35105.1"/>
    <property type="molecule type" value="Genomic_DNA"/>
</dbReference>
<evidence type="ECO:0000256" key="1">
    <source>
        <dbReference type="SAM" id="Phobius"/>
    </source>
</evidence>
<proteinExistence type="predicted"/>
<keyword evidence="1" id="KW-0472">Membrane</keyword>
<protein>
    <recommendedName>
        <fullName evidence="4">Transposase</fullName>
    </recommendedName>
</protein>
<accession>A0ABX0JEY2</accession>
<comment type="caution">
    <text evidence="2">The sequence shown here is derived from an EMBL/GenBank/DDBJ whole genome shotgun (WGS) entry which is preliminary data.</text>
</comment>
<evidence type="ECO:0000313" key="2">
    <source>
        <dbReference type="EMBL" id="NHN35105.1"/>
    </source>
</evidence>
<keyword evidence="1" id="KW-0812">Transmembrane</keyword>
<keyword evidence="1" id="KW-1133">Transmembrane helix</keyword>
<feature type="transmembrane region" description="Helical" evidence="1">
    <location>
        <begin position="21"/>
        <end position="44"/>
    </location>
</feature>
<organism evidence="2 3">
    <name type="scientific">Paenibacillus agricola</name>
    <dbReference type="NCBI Taxonomy" id="2716264"/>
    <lineage>
        <taxon>Bacteria</taxon>
        <taxon>Bacillati</taxon>
        <taxon>Bacillota</taxon>
        <taxon>Bacilli</taxon>
        <taxon>Bacillales</taxon>
        <taxon>Paenibacillaceae</taxon>
        <taxon>Paenibacillus</taxon>
    </lineage>
</organism>
<evidence type="ECO:0000313" key="3">
    <source>
        <dbReference type="Proteomes" id="UP001165962"/>
    </source>
</evidence>
<sequence>MKQKELSKEASLYQYRLLKRIHYNSIILLVYWGVLAMAVIWNLFQYHPYSLLFALASIPLLHTLLTYLYVTLKEKRSLAHWSFQFRLPWLGLTPTNHIALDRFMKAQMQVLWITIMISGCFYPWLPLDIILNLLIVHVWVFLPRLFLFFCFRKHTKTGYLKLNEKDASCYAQ</sequence>
<reference evidence="2" key="1">
    <citation type="submission" date="2020-03" db="EMBL/GenBank/DDBJ databases">
        <title>Draft sequencing of Paenibacilllus sp. S3N08.</title>
        <authorList>
            <person name="Kim D.-U."/>
        </authorList>
    </citation>
    <scope>NUCLEOTIDE SEQUENCE</scope>
    <source>
        <strain evidence="2">S3N08</strain>
    </source>
</reference>
<keyword evidence="3" id="KW-1185">Reference proteome</keyword>
<gene>
    <name evidence="2" type="ORF">G9U52_35850</name>
</gene>